<sequence length="170" mass="17431">MTTRGRPASRQAPAVAGLRASAAEDEEERPSRDARAESAAESTASEGGGGEEGVSESGAAGGAESMELRDFRARLMSKGLDGWGGGGGEQSGGGDGGGAGSASIERWAHPLVRPELGCLVIAKEGMFTTQQQYFYKAVALVIQHGDDGTVALILNRPTTFTMGDVCKGDL</sequence>
<dbReference type="Proteomes" id="UP000002630">
    <property type="component" value="Linkage Group LG14"/>
</dbReference>
<feature type="compositionally biased region" description="Gly residues" evidence="1">
    <location>
        <begin position="81"/>
        <end position="100"/>
    </location>
</feature>
<evidence type="ECO:0000313" key="2">
    <source>
        <dbReference type="EMBL" id="CBJ32034.1"/>
    </source>
</evidence>
<dbReference type="InParanoid" id="D7FWE6"/>
<keyword evidence="3" id="KW-1185">Reference proteome</keyword>
<dbReference type="Gene3D" id="3.40.1740.10">
    <property type="entry name" value="VC0467-like"/>
    <property type="match status" value="1"/>
</dbReference>
<organism evidence="2 3">
    <name type="scientific">Ectocarpus siliculosus</name>
    <name type="common">Brown alga</name>
    <name type="synonym">Conferva siliculosa</name>
    <dbReference type="NCBI Taxonomy" id="2880"/>
    <lineage>
        <taxon>Eukaryota</taxon>
        <taxon>Sar</taxon>
        <taxon>Stramenopiles</taxon>
        <taxon>Ochrophyta</taxon>
        <taxon>PX clade</taxon>
        <taxon>Phaeophyceae</taxon>
        <taxon>Ectocarpales</taxon>
        <taxon>Ectocarpaceae</taxon>
        <taxon>Ectocarpus</taxon>
    </lineage>
</organism>
<dbReference type="OrthoDB" id="272750at2759"/>
<name>D7FWE6_ECTSI</name>
<proteinExistence type="predicted"/>
<dbReference type="EMBL" id="FN648491">
    <property type="protein sequence ID" value="CBJ32034.1"/>
    <property type="molecule type" value="Genomic_DNA"/>
</dbReference>
<evidence type="ECO:0000313" key="3">
    <source>
        <dbReference type="Proteomes" id="UP000002630"/>
    </source>
</evidence>
<feature type="compositionally biased region" description="Low complexity" evidence="1">
    <location>
        <begin position="55"/>
        <end position="65"/>
    </location>
</feature>
<dbReference type="SUPFAM" id="SSF143456">
    <property type="entry name" value="VC0467-like"/>
    <property type="match status" value="1"/>
</dbReference>
<feature type="region of interest" description="Disordered" evidence="1">
    <location>
        <begin position="1"/>
        <end position="102"/>
    </location>
</feature>
<dbReference type="EMBL" id="FN649739">
    <property type="protein sequence ID" value="CBJ32034.1"/>
    <property type="molecule type" value="Genomic_DNA"/>
</dbReference>
<dbReference type="STRING" id="2880.D7FWE6"/>
<dbReference type="AlphaFoldDB" id="D7FWE6"/>
<reference evidence="2 3" key="1">
    <citation type="journal article" date="2010" name="Nature">
        <title>The Ectocarpus genome and the independent evolution of multicellularity in brown algae.</title>
        <authorList>
            <person name="Cock J.M."/>
            <person name="Sterck L."/>
            <person name="Rouze P."/>
            <person name="Scornet D."/>
            <person name="Allen A.E."/>
            <person name="Amoutzias G."/>
            <person name="Anthouard V."/>
            <person name="Artiguenave F."/>
            <person name="Aury J.M."/>
            <person name="Badger J.H."/>
            <person name="Beszteri B."/>
            <person name="Billiau K."/>
            <person name="Bonnet E."/>
            <person name="Bothwell J.H."/>
            <person name="Bowler C."/>
            <person name="Boyen C."/>
            <person name="Brownlee C."/>
            <person name="Carrano C.J."/>
            <person name="Charrier B."/>
            <person name="Cho G.Y."/>
            <person name="Coelho S.M."/>
            <person name="Collen J."/>
            <person name="Corre E."/>
            <person name="Da Silva C."/>
            <person name="Delage L."/>
            <person name="Delaroque N."/>
            <person name="Dittami S.M."/>
            <person name="Doulbeau S."/>
            <person name="Elias M."/>
            <person name="Farnham G."/>
            <person name="Gachon C.M."/>
            <person name="Gschloessl B."/>
            <person name="Heesch S."/>
            <person name="Jabbari K."/>
            <person name="Jubin C."/>
            <person name="Kawai H."/>
            <person name="Kimura K."/>
            <person name="Kloareg B."/>
            <person name="Kupper F.C."/>
            <person name="Lang D."/>
            <person name="Le Bail A."/>
            <person name="Leblanc C."/>
            <person name="Lerouge P."/>
            <person name="Lohr M."/>
            <person name="Lopez P.J."/>
            <person name="Martens C."/>
            <person name="Maumus F."/>
            <person name="Michel G."/>
            <person name="Miranda-Saavedra D."/>
            <person name="Morales J."/>
            <person name="Moreau H."/>
            <person name="Motomura T."/>
            <person name="Nagasato C."/>
            <person name="Napoli C.A."/>
            <person name="Nelson D.R."/>
            <person name="Nyvall-Collen P."/>
            <person name="Peters A.F."/>
            <person name="Pommier C."/>
            <person name="Potin P."/>
            <person name="Poulain J."/>
            <person name="Quesneville H."/>
            <person name="Read B."/>
            <person name="Rensing S.A."/>
            <person name="Ritter A."/>
            <person name="Rousvoal S."/>
            <person name="Samanta M."/>
            <person name="Samson G."/>
            <person name="Schroeder D.C."/>
            <person name="Segurens B."/>
            <person name="Strittmatter M."/>
            <person name="Tonon T."/>
            <person name="Tregear J.W."/>
            <person name="Valentin K."/>
            <person name="von Dassow P."/>
            <person name="Yamagishi T."/>
            <person name="Van de Peer Y."/>
            <person name="Wincker P."/>
        </authorList>
    </citation>
    <scope>NUCLEOTIDE SEQUENCE [LARGE SCALE GENOMIC DNA]</scope>
    <source>
        <strain evidence="3">Ec32 / CCAP1310/4</strain>
    </source>
</reference>
<evidence type="ECO:0000256" key="1">
    <source>
        <dbReference type="SAM" id="MobiDB-lite"/>
    </source>
</evidence>
<dbReference type="PANTHER" id="PTHR31984:SF17">
    <property type="entry name" value="TRANSCRIPTIONAL REGULATOR"/>
    <property type="match status" value="1"/>
</dbReference>
<gene>
    <name evidence="2" type="ORF">Esi_0303_0022</name>
</gene>
<dbReference type="PANTHER" id="PTHR31984">
    <property type="entry name" value="TRANSPORTER, PUTATIVE (DUF179)-RELATED"/>
    <property type="match status" value="1"/>
</dbReference>
<dbReference type="InterPro" id="IPR003774">
    <property type="entry name" value="AlgH-like"/>
</dbReference>
<protein>
    <submittedName>
        <fullName evidence="2">Uncharacterized protein</fullName>
    </submittedName>
</protein>
<feature type="compositionally biased region" description="Basic and acidic residues" evidence="1">
    <location>
        <begin position="29"/>
        <end position="38"/>
    </location>
</feature>
<accession>D7FWE6</accession>